<reference evidence="3" key="1">
    <citation type="submission" date="2016-10" db="EMBL/GenBank/DDBJ databases">
        <authorList>
            <person name="Varghese N."/>
            <person name="Submissions S."/>
        </authorList>
    </citation>
    <scope>NUCLEOTIDE SEQUENCE [LARGE SCALE GENOMIC DNA]</scope>
    <source>
        <strain evidence="3">CGMCC 4.5579</strain>
    </source>
</reference>
<feature type="domain" description="NHR" evidence="1">
    <location>
        <begin position="155"/>
        <end position="227"/>
    </location>
</feature>
<evidence type="ECO:0000313" key="3">
    <source>
        <dbReference type="Proteomes" id="UP000198727"/>
    </source>
</evidence>
<dbReference type="STRING" id="587909.SAMN05421810_102631"/>
<protein>
    <recommendedName>
        <fullName evidence="1">NHR domain-containing protein</fullName>
    </recommendedName>
</protein>
<dbReference type="AlphaFoldDB" id="A0A1I5QGK4"/>
<dbReference type="PROSITE" id="PS51065">
    <property type="entry name" value="NHR"/>
    <property type="match status" value="1"/>
</dbReference>
<dbReference type="OrthoDB" id="7626403at2"/>
<dbReference type="Gene3D" id="3.10.490.10">
    <property type="entry name" value="Gamma-glutamyl cyclotransferase-like"/>
    <property type="match status" value="1"/>
</dbReference>
<dbReference type="RefSeq" id="WP_092529672.1">
    <property type="nucleotide sequence ID" value="NZ_FOWW01000002.1"/>
</dbReference>
<accession>A0A1I5QGK4</accession>
<dbReference type="InterPro" id="IPR006573">
    <property type="entry name" value="NHR_dom"/>
</dbReference>
<dbReference type="Proteomes" id="UP000198727">
    <property type="component" value="Unassembled WGS sequence"/>
</dbReference>
<evidence type="ECO:0000313" key="2">
    <source>
        <dbReference type="EMBL" id="SFP45388.1"/>
    </source>
</evidence>
<sequence length="227" mass="24180">MPLSSLPPPFAETDFPADPYPGARPGCSFVQHDGRCFPLRPAPGGWRAGDVDLDDWLVHCGANGIAGRSPVLAYGSNACPDKIGWLRANLGLAGPVVVLRAECRDLAAVWAYGQRVRDDQRPVTLAALPGVVEWHAVWLATPEQVAVLDRCEGRGSRYHLARVHGGRVCLENGAVVGAPLAYVAATERRMPLLVAGRPVRAAEVAQHEVRELPGTPAGTHGLDVTLV</sequence>
<organism evidence="2 3">
    <name type="scientific">Amycolatopsis arida</name>
    <dbReference type="NCBI Taxonomy" id="587909"/>
    <lineage>
        <taxon>Bacteria</taxon>
        <taxon>Bacillati</taxon>
        <taxon>Actinomycetota</taxon>
        <taxon>Actinomycetes</taxon>
        <taxon>Pseudonocardiales</taxon>
        <taxon>Pseudonocardiaceae</taxon>
        <taxon>Amycolatopsis</taxon>
    </lineage>
</organism>
<keyword evidence="3" id="KW-1185">Reference proteome</keyword>
<proteinExistence type="predicted"/>
<dbReference type="EMBL" id="FOWW01000002">
    <property type="protein sequence ID" value="SFP45388.1"/>
    <property type="molecule type" value="Genomic_DNA"/>
</dbReference>
<name>A0A1I5QGK4_9PSEU</name>
<gene>
    <name evidence="2" type="ORF">SAMN05421810_102631</name>
</gene>
<evidence type="ECO:0000259" key="1">
    <source>
        <dbReference type="PROSITE" id="PS51065"/>
    </source>
</evidence>